<dbReference type="Pfam" id="PF00128">
    <property type="entry name" value="Alpha-amylase"/>
    <property type="match status" value="2"/>
</dbReference>
<comment type="catalytic activity">
    <reaction evidence="4">
        <text>Endohydrolysis of (1-&gt;4)-alpha-D-glucosidic linkages in polysaccharides containing three or more (1-&gt;4)-alpha-linked D-glucose units.</text>
        <dbReference type="EC" id="3.2.1.1"/>
    </reaction>
</comment>
<evidence type="ECO:0000256" key="3">
    <source>
        <dbReference type="RuleBase" id="RU003615"/>
    </source>
</evidence>
<proteinExistence type="inferred from homology"/>
<dbReference type="PANTHER" id="PTHR10357:SF179">
    <property type="entry name" value="NEUTRAL AND BASIC AMINO ACID TRANSPORT PROTEIN RBAT"/>
    <property type="match status" value="1"/>
</dbReference>
<dbReference type="CDD" id="cd11316">
    <property type="entry name" value="AmyAc_bac2_AmyA"/>
    <property type="match status" value="1"/>
</dbReference>
<accession>A0ABT2Y3S6</accession>
<dbReference type="Gene3D" id="3.20.20.80">
    <property type="entry name" value="Glycosidases"/>
    <property type="match status" value="1"/>
</dbReference>
<evidence type="ECO:0000259" key="5">
    <source>
        <dbReference type="SMART" id="SM00642"/>
    </source>
</evidence>
<evidence type="ECO:0000313" key="7">
    <source>
        <dbReference type="Proteomes" id="UP001177160"/>
    </source>
</evidence>
<dbReference type="InterPro" id="IPR045857">
    <property type="entry name" value="O16G_dom_2"/>
</dbReference>
<dbReference type="InterPro" id="IPR006046">
    <property type="entry name" value="Alpha_amylase"/>
</dbReference>
<sequence>MKKILSLLLLVLILTGCQPKKEAVNLAEINPQNDVYYQLFVRSFADSDGDGIGDLNGITENLDYLEDLGITGIWLMPINPSPAYHGYSVTNYYDIDPEYGTLDDFQNLIDTAKEKGITIMIDLVINHTSDQHPWYVDARNSLSSPYRNYYIWQGSTAFSSFVGGMVDLNLEDEAVKTEIKNIFDFYLEMGVRGFRLDAAKHFFDKPGVSAVTLKNAFFLLEMNAHVKETYPDSFITSEVFEYNHEFNLDYLIGSDSILDFTIASIIQNRIGVGTNTYQLASSIKRVMDDYKAENANYVASPFITNHDLDRIASMSGFNGAQGLERMKLAANVLLTLPGSPFIYYGDEIGMKGYRYEGTNVPGYGVVYDEYRRQPLLWGNPAIQTTWLPSDGSNANTADIPTQLANPNSLLNQYKTMIELRNSHPALAYGNYFEPFKDNQGALQGYVRYYRYEDTEEAILVIHNLGVTERILDIPHEEVLYGSLVLGAFQTVILKINPSQIGDYI</sequence>
<dbReference type="EMBL" id="JAOVQM010000001">
    <property type="protein sequence ID" value="MCV2231380.1"/>
    <property type="molecule type" value="Genomic_DNA"/>
</dbReference>
<dbReference type="SUPFAM" id="SSF51445">
    <property type="entry name" value="(Trans)glycosidases"/>
    <property type="match status" value="1"/>
</dbReference>
<dbReference type="RefSeq" id="WP_263607492.1">
    <property type="nucleotide sequence ID" value="NZ_JAOVQM010000001.1"/>
</dbReference>
<reference evidence="6" key="1">
    <citation type="submission" date="2022-09" db="EMBL/GenBank/DDBJ databases">
        <title>Novel Mycoplasma species identified in domestic and wild animals.</title>
        <authorList>
            <person name="Volokhov D.V."/>
            <person name="Furtak V.A."/>
            <person name="Zagorodnyaya T.A."/>
        </authorList>
    </citation>
    <scope>NUCLEOTIDE SEQUENCE</scope>
    <source>
        <strain evidence="6">Oakley</strain>
    </source>
</reference>
<keyword evidence="4" id="KW-0326">Glycosidase</keyword>
<name>A0ABT2Y3S6_9MOLU</name>
<dbReference type="InterPro" id="IPR012640">
    <property type="entry name" value="Membr_lipoprot_lipid_attach_CS"/>
</dbReference>
<evidence type="ECO:0000256" key="1">
    <source>
        <dbReference type="ARBA" id="ARBA00008061"/>
    </source>
</evidence>
<dbReference type="Pfam" id="PF08139">
    <property type="entry name" value="LPAM_1"/>
    <property type="match status" value="1"/>
</dbReference>
<comment type="similarity">
    <text evidence="1 3">Belongs to the glycosyl hydrolase 13 family.</text>
</comment>
<keyword evidence="4" id="KW-0119">Carbohydrate metabolism</keyword>
<protein>
    <recommendedName>
        <fullName evidence="4">Alpha-amylase</fullName>
        <ecNumber evidence="4">3.2.1.1</ecNumber>
    </recommendedName>
</protein>
<dbReference type="PANTHER" id="PTHR10357">
    <property type="entry name" value="ALPHA-AMYLASE FAMILY MEMBER"/>
    <property type="match status" value="1"/>
</dbReference>
<dbReference type="PRINTS" id="PR00110">
    <property type="entry name" value="ALPHAAMYLASE"/>
</dbReference>
<dbReference type="PROSITE" id="PS51257">
    <property type="entry name" value="PROKAR_LIPOPROTEIN"/>
    <property type="match status" value="1"/>
</dbReference>
<dbReference type="EC" id="3.2.1.1" evidence="4"/>
<comment type="caution">
    <text evidence="6">The sequence shown here is derived from an EMBL/GenBank/DDBJ whole genome shotgun (WGS) entry which is preliminary data.</text>
</comment>
<dbReference type="GO" id="GO:0016787">
    <property type="term" value="F:hydrolase activity"/>
    <property type="evidence" value="ECO:0007669"/>
    <property type="project" value="UniProtKB-KW"/>
</dbReference>
<evidence type="ECO:0000256" key="4">
    <source>
        <dbReference type="RuleBase" id="RU361134"/>
    </source>
</evidence>
<dbReference type="SMART" id="SM00642">
    <property type="entry name" value="Aamy"/>
    <property type="match status" value="1"/>
</dbReference>
<keyword evidence="7" id="KW-1185">Reference proteome</keyword>
<dbReference type="Gene3D" id="3.90.400.10">
    <property type="entry name" value="Oligo-1,6-glucosidase, Domain 2"/>
    <property type="match status" value="1"/>
</dbReference>
<organism evidence="6 7">
    <name type="scientific">Paracholeplasma manati</name>
    <dbReference type="NCBI Taxonomy" id="591373"/>
    <lineage>
        <taxon>Bacteria</taxon>
        <taxon>Bacillati</taxon>
        <taxon>Mycoplasmatota</taxon>
        <taxon>Mollicutes</taxon>
        <taxon>Acholeplasmatales</taxon>
        <taxon>Acholeplasmataceae</taxon>
        <taxon>Paracholeplasma</taxon>
    </lineage>
</organism>
<dbReference type="Proteomes" id="UP001177160">
    <property type="component" value="Unassembled WGS sequence"/>
</dbReference>
<gene>
    <name evidence="6" type="ORF">N7548_00885</name>
</gene>
<dbReference type="InterPro" id="IPR017853">
    <property type="entry name" value="GH"/>
</dbReference>
<feature type="domain" description="Glycosyl hydrolase family 13 catalytic" evidence="5">
    <location>
        <begin position="38"/>
        <end position="420"/>
    </location>
</feature>
<keyword evidence="4 6" id="KW-0378">Hydrolase</keyword>
<evidence type="ECO:0000256" key="2">
    <source>
        <dbReference type="ARBA" id="ARBA00022729"/>
    </source>
</evidence>
<keyword evidence="2" id="KW-0732">Signal</keyword>
<evidence type="ECO:0000313" key="6">
    <source>
        <dbReference type="EMBL" id="MCV2231380.1"/>
    </source>
</evidence>
<dbReference type="InterPro" id="IPR006047">
    <property type="entry name" value="GH13_cat_dom"/>
</dbReference>